<dbReference type="GO" id="GO:0004197">
    <property type="term" value="F:cysteine-type endopeptidase activity"/>
    <property type="evidence" value="ECO:0007669"/>
    <property type="project" value="InterPro"/>
</dbReference>
<dbReference type="PANTHER" id="PTHR48104:SF30">
    <property type="entry name" value="METACASPASE-1"/>
    <property type="match status" value="1"/>
</dbReference>
<dbReference type="EMBL" id="MN740241">
    <property type="protein sequence ID" value="QHT95569.1"/>
    <property type="molecule type" value="Genomic_DNA"/>
</dbReference>
<dbReference type="GO" id="GO:0006508">
    <property type="term" value="P:proteolysis"/>
    <property type="evidence" value="ECO:0007669"/>
    <property type="project" value="InterPro"/>
</dbReference>
<proteinExistence type="predicted"/>
<dbReference type="AlphaFoldDB" id="A0A6C0IS22"/>
<dbReference type="GO" id="GO:0005737">
    <property type="term" value="C:cytoplasm"/>
    <property type="evidence" value="ECO:0007669"/>
    <property type="project" value="TreeGrafter"/>
</dbReference>
<sequence>MVKIAFIIGINYSKLDKSVQLSGCIYDARRIYETLLNHLGFSTNTVYMLTDDNEEQQPTKQRIWDVLEKVKKEATRTEDELWIYYSGHGNTILDTNGDEKYGRDSVILPLDYLKQGYISDDEIHVWLRTIQCKVCMIFDSCHSGTITDLPWNFTYREPGEMLIEKVREIEMGNQQIYTLSSSSDSQTSWEVYNQKQKQSYGEFTNTLLHILEETKYNITIMKVFERLSVEFHTKQFGEMRAMQTPTLSSSYRIPDWRIQK</sequence>
<evidence type="ECO:0000259" key="1">
    <source>
        <dbReference type="Pfam" id="PF00656"/>
    </source>
</evidence>
<dbReference type="Pfam" id="PF00656">
    <property type="entry name" value="Peptidase_C14"/>
    <property type="match status" value="1"/>
</dbReference>
<dbReference type="InterPro" id="IPR050452">
    <property type="entry name" value="Metacaspase"/>
</dbReference>
<feature type="domain" description="Peptidase C14 caspase" evidence="1">
    <location>
        <begin position="3"/>
        <end position="249"/>
    </location>
</feature>
<dbReference type="InterPro" id="IPR011600">
    <property type="entry name" value="Pept_C14_caspase"/>
</dbReference>
<organism evidence="2">
    <name type="scientific">viral metagenome</name>
    <dbReference type="NCBI Taxonomy" id="1070528"/>
    <lineage>
        <taxon>unclassified sequences</taxon>
        <taxon>metagenomes</taxon>
        <taxon>organismal metagenomes</taxon>
    </lineage>
</organism>
<dbReference type="InterPro" id="IPR029030">
    <property type="entry name" value="Caspase-like_dom_sf"/>
</dbReference>
<dbReference type="PANTHER" id="PTHR48104">
    <property type="entry name" value="METACASPASE-4"/>
    <property type="match status" value="1"/>
</dbReference>
<accession>A0A6C0IS22</accession>
<protein>
    <recommendedName>
        <fullName evidence="1">Peptidase C14 caspase domain-containing protein</fullName>
    </recommendedName>
</protein>
<reference evidence="2" key="1">
    <citation type="journal article" date="2020" name="Nature">
        <title>Giant virus diversity and host interactions through global metagenomics.</title>
        <authorList>
            <person name="Schulz F."/>
            <person name="Roux S."/>
            <person name="Paez-Espino D."/>
            <person name="Jungbluth S."/>
            <person name="Walsh D.A."/>
            <person name="Denef V.J."/>
            <person name="McMahon K.D."/>
            <person name="Konstantinidis K.T."/>
            <person name="Eloe-Fadrosh E.A."/>
            <person name="Kyrpides N.C."/>
            <person name="Woyke T."/>
        </authorList>
    </citation>
    <scope>NUCLEOTIDE SEQUENCE</scope>
    <source>
        <strain evidence="2">GVMAG-M-3300024261-8</strain>
    </source>
</reference>
<dbReference type="SUPFAM" id="SSF52129">
    <property type="entry name" value="Caspase-like"/>
    <property type="match status" value="1"/>
</dbReference>
<dbReference type="Gene3D" id="3.40.50.12660">
    <property type="match status" value="1"/>
</dbReference>
<name>A0A6C0IS22_9ZZZZ</name>
<evidence type="ECO:0000313" key="2">
    <source>
        <dbReference type="EMBL" id="QHT95569.1"/>
    </source>
</evidence>